<dbReference type="EMBL" id="CP154858">
    <property type="protein sequence ID" value="XDT73102.1"/>
    <property type="molecule type" value="Genomic_DNA"/>
</dbReference>
<accession>A0AB39UXS0</accession>
<dbReference type="AlphaFoldDB" id="A0AB39UXS0"/>
<keyword evidence="1" id="KW-0472">Membrane</keyword>
<organism evidence="2">
    <name type="scientific">Thermohahella caldifontis</name>
    <dbReference type="NCBI Taxonomy" id="3142973"/>
    <lineage>
        <taxon>Bacteria</taxon>
        <taxon>Pseudomonadati</taxon>
        <taxon>Pseudomonadota</taxon>
        <taxon>Gammaproteobacteria</taxon>
        <taxon>Oceanospirillales</taxon>
        <taxon>Hahellaceae</taxon>
        <taxon>Thermohahella</taxon>
    </lineage>
</organism>
<protein>
    <recommendedName>
        <fullName evidence="3">DUF4760 domain-containing protein</fullName>
    </recommendedName>
</protein>
<evidence type="ECO:0008006" key="3">
    <source>
        <dbReference type="Google" id="ProtNLM"/>
    </source>
</evidence>
<evidence type="ECO:0000313" key="2">
    <source>
        <dbReference type="EMBL" id="XDT73102.1"/>
    </source>
</evidence>
<gene>
    <name evidence="2" type="ORF">AAIA72_03735</name>
</gene>
<name>A0AB39UXS0_9GAMM</name>
<proteinExistence type="predicted"/>
<feature type="transmembrane region" description="Helical" evidence="1">
    <location>
        <begin position="37"/>
        <end position="59"/>
    </location>
</feature>
<feature type="transmembrane region" description="Helical" evidence="1">
    <location>
        <begin position="7"/>
        <end position="25"/>
    </location>
</feature>
<evidence type="ECO:0000256" key="1">
    <source>
        <dbReference type="SAM" id="Phobius"/>
    </source>
</evidence>
<keyword evidence="1" id="KW-1133">Transmembrane helix</keyword>
<dbReference type="KEGG" id="tcd:AAIA72_03735"/>
<dbReference type="RefSeq" id="WP_369602099.1">
    <property type="nucleotide sequence ID" value="NZ_CP154858.1"/>
</dbReference>
<sequence>MRPADKQILYLLLSFLTMVSGYLYLRYAYKVTDELPFAQEIVLIILGTLITVLITALLLNKQTAVEIEKEQGIKFLDLKAATYERLLDLIEQMSQCETFSEHQLTDLKFMTHRLAIVASPVVLNEYQSFLQVVKAISGDMSFADDQHPLHSALSNLTTKIREDLIGGVAPGGRYTVSQVDAMIRRNSEISNTLGRVRLRRREKGEGSGRADSSGKDS</sequence>
<reference evidence="2" key="1">
    <citation type="submission" date="2024-05" db="EMBL/GenBank/DDBJ databases">
        <title>Genome sequencing of novel strain.</title>
        <authorList>
            <person name="Ganbat D."/>
            <person name="Ganbat S."/>
            <person name="Lee S.-J."/>
        </authorList>
    </citation>
    <scope>NUCLEOTIDE SEQUENCE</scope>
    <source>
        <strain evidence="2">SMD15-11</strain>
    </source>
</reference>
<keyword evidence="1" id="KW-0812">Transmembrane</keyword>